<evidence type="ECO:0000313" key="10">
    <source>
        <dbReference type="EMBL" id="KAF5949306.1"/>
    </source>
</evidence>
<feature type="domain" description="Cyclin C-terminal" evidence="9">
    <location>
        <begin position="255"/>
        <end position="365"/>
    </location>
</feature>
<dbReference type="InterPro" id="IPR013763">
    <property type="entry name" value="Cyclin-like_dom"/>
</dbReference>
<dbReference type="InterPro" id="IPR004367">
    <property type="entry name" value="Cyclin_C-dom"/>
</dbReference>
<name>A0A7J7HBZ1_CAMSI</name>
<reference evidence="10 11" key="2">
    <citation type="submission" date="2020-07" db="EMBL/GenBank/DDBJ databases">
        <title>Genome assembly of wild tea tree DASZ reveals pedigree and selection history of tea varieties.</title>
        <authorList>
            <person name="Zhang W."/>
        </authorList>
    </citation>
    <scope>NUCLEOTIDE SEQUENCE [LARGE SCALE GENOMIC DNA]</scope>
    <source>
        <strain evidence="11">cv. G240</strain>
        <tissue evidence="10">Leaf</tissue>
    </source>
</reference>
<evidence type="ECO:0000259" key="9">
    <source>
        <dbReference type="SMART" id="SM01332"/>
    </source>
</evidence>
<proteinExistence type="inferred from homology"/>
<comment type="function">
    <text evidence="5">Essential for the control of the cell cycle at the G2/M (mitosis) transition. G2/M cyclins accumulate steadily during G2 and are abruptly destroyed at mitosis.</text>
</comment>
<dbReference type="InterPro" id="IPR006671">
    <property type="entry name" value="Cyclin_N"/>
</dbReference>
<dbReference type="FunFam" id="1.10.472.10:FF:000032">
    <property type="entry name" value="G2/mitotic-specific cyclin-1"/>
    <property type="match status" value="1"/>
</dbReference>
<organism evidence="10 11">
    <name type="scientific">Camellia sinensis</name>
    <name type="common">Tea plant</name>
    <name type="synonym">Thea sinensis</name>
    <dbReference type="NCBI Taxonomy" id="4442"/>
    <lineage>
        <taxon>Eukaryota</taxon>
        <taxon>Viridiplantae</taxon>
        <taxon>Streptophyta</taxon>
        <taxon>Embryophyta</taxon>
        <taxon>Tracheophyta</taxon>
        <taxon>Spermatophyta</taxon>
        <taxon>Magnoliopsida</taxon>
        <taxon>eudicotyledons</taxon>
        <taxon>Gunneridae</taxon>
        <taxon>Pentapetalae</taxon>
        <taxon>asterids</taxon>
        <taxon>Ericales</taxon>
        <taxon>Theaceae</taxon>
        <taxon>Camellia</taxon>
    </lineage>
</organism>
<reference evidence="11" key="1">
    <citation type="journal article" date="2020" name="Nat. Commun.">
        <title>Genome assembly of wild tea tree DASZ reveals pedigree and selection history of tea varieties.</title>
        <authorList>
            <person name="Zhang W."/>
            <person name="Zhang Y."/>
            <person name="Qiu H."/>
            <person name="Guo Y."/>
            <person name="Wan H."/>
            <person name="Zhang X."/>
            <person name="Scossa F."/>
            <person name="Alseekh S."/>
            <person name="Zhang Q."/>
            <person name="Wang P."/>
            <person name="Xu L."/>
            <person name="Schmidt M.H."/>
            <person name="Jia X."/>
            <person name="Li D."/>
            <person name="Zhu A."/>
            <person name="Guo F."/>
            <person name="Chen W."/>
            <person name="Ni D."/>
            <person name="Usadel B."/>
            <person name="Fernie A.R."/>
            <person name="Wen W."/>
        </authorList>
    </citation>
    <scope>NUCLEOTIDE SEQUENCE [LARGE SCALE GENOMIC DNA]</scope>
    <source>
        <strain evidence="11">cv. G240</strain>
    </source>
</reference>
<dbReference type="InterPro" id="IPR048258">
    <property type="entry name" value="Cyclins_cyclin-box"/>
</dbReference>
<dbReference type="GO" id="GO:0010332">
    <property type="term" value="P:response to gamma radiation"/>
    <property type="evidence" value="ECO:0007669"/>
    <property type="project" value="UniProtKB-ARBA"/>
</dbReference>
<dbReference type="Proteomes" id="UP000593564">
    <property type="component" value="Unassembled WGS sequence"/>
</dbReference>
<evidence type="ECO:0000256" key="2">
    <source>
        <dbReference type="ARBA" id="ARBA00022618"/>
    </source>
</evidence>
<evidence type="ECO:0000256" key="6">
    <source>
        <dbReference type="ARBA" id="ARBA00065123"/>
    </source>
</evidence>
<keyword evidence="3 7" id="KW-0195">Cyclin</keyword>
<dbReference type="FunFam" id="1.10.472.10:FF:000198">
    <property type="entry name" value="G2/mitotic-specific cyclin-B1"/>
    <property type="match status" value="1"/>
</dbReference>
<feature type="domain" description="Cyclin-like" evidence="8">
    <location>
        <begin position="192"/>
        <end position="246"/>
    </location>
</feature>
<evidence type="ECO:0000256" key="1">
    <source>
        <dbReference type="ARBA" id="ARBA00006955"/>
    </source>
</evidence>
<evidence type="ECO:0000259" key="8">
    <source>
        <dbReference type="SMART" id="SM00385"/>
    </source>
</evidence>
<dbReference type="AlphaFoldDB" id="A0A7J7HBZ1"/>
<feature type="domain" description="Cyclin-like" evidence="8">
    <location>
        <begin position="259"/>
        <end position="341"/>
    </location>
</feature>
<evidence type="ECO:0000256" key="7">
    <source>
        <dbReference type="RuleBase" id="RU000383"/>
    </source>
</evidence>
<dbReference type="SMART" id="SM01332">
    <property type="entry name" value="Cyclin_C"/>
    <property type="match status" value="1"/>
</dbReference>
<gene>
    <name evidence="10" type="ORF">HYC85_011299</name>
</gene>
<comment type="subunit">
    <text evidence="6">Interacts with the CDC2 and CDK2 protein kinases to form a serine/threonine kinase holoenzyme complex. The cyclin subunit imparts substrate specificity to the complex.</text>
</comment>
<dbReference type="EMBL" id="JACBKZ010000005">
    <property type="protein sequence ID" value="KAF5949306.1"/>
    <property type="molecule type" value="Genomic_DNA"/>
</dbReference>
<evidence type="ECO:0008006" key="12">
    <source>
        <dbReference type="Google" id="ProtNLM"/>
    </source>
</evidence>
<dbReference type="Gene3D" id="1.10.472.10">
    <property type="entry name" value="Cyclin-like"/>
    <property type="match status" value="2"/>
</dbReference>
<dbReference type="InterPro" id="IPR039361">
    <property type="entry name" value="Cyclin"/>
</dbReference>
<keyword evidence="4" id="KW-0131">Cell cycle</keyword>
<comment type="similarity">
    <text evidence="1">Belongs to the cyclin family. Cyclin AB subfamily.</text>
</comment>
<keyword evidence="11" id="KW-1185">Reference proteome</keyword>
<dbReference type="Pfam" id="PF00134">
    <property type="entry name" value="Cyclin_N"/>
    <property type="match status" value="1"/>
</dbReference>
<accession>A0A7J7HBZ1</accession>
<evidence type="ECO:0000313" key="11">
    <source>
        <dbReference type="Proteomes" id="UP000593564"/>
    </source>
</evidence>
<dbReference type="Pfam" id="PF02984">
    <property type="entry name" value="Cyclin_C"/>
    <property type="match status" value="1"/>
</dbReference>
<dbReference type="GO" id="GO:0005829">
    <property type="term" value="C:cytosol"/>
    <property type="evidence" value="ECO:0007669"/>
    <property type="project" value="UniProtKB-ARBA"/>
</dbReference>
<dbReference type="SUPFAM" id="SSF47954">
    <property type="entry name" value="Cyclin-like"/>
    <property type="match status" value="2"/>
</dbReference>
<dbReference type="GO" id="GO:0051301">
    <property type="term" value="P:cell division"/>
    <property type="evidence" value="ECO:0007669"/>
    <property type="project" value="UniProtKB-KW"/>
</dbReference>
<evidence type="ECO:0000256" key="5">
    <source>
        <dbReference type="ARBA" id="ARBA00059307"/>
    </source>
</evidence>
<protein>
    <recommendedName>
        <fullName evidence="12">Cyclin N-terminal domain-containing protein</fullName>
    </recommendedName>
</protein>
<comment type="caution">
    <text evidence="10">The sequence shown here is derived from an EMBL/GenBank/DDBJ whole genome shotgun (WGS) entry which is preliminary data.</text>
</comment>
<dbReference type="PROSITE" id="PS00292">
    <property type="entry name" value="CYCLINS"/>
    <property type="match status" value="1"/>
</dbReference>
<dbReference type="PANTHER" id="PTHR10177">
    <property type="entry name" value="CYCLINS"/>
    <property type="match status" value="1"/>
</dbReference>
<evidence type="ECO:0000256" key="4">
    <source>
        <dbReference type="ARBA" id="ARBA00023306"/>
    </source>
</evidence>
<sequence>MERESGFDRCLATASASASDRRSLPPLPPLPIFAPLLIITTRKVPSLPPLVVPFASLFLRSDCTAAHHHHSQGSLTPTLGCSLRKSWLDLKFGESKAGQEGSSRKKSQTLTSVLNARSKAACDLTDKPKPKPKPKEQIVDINAADIDNELAIVEYVEDIYKFYKQVENESRVHDYMDSQPEINEKIRAILVDWLIEVHNKFELMPETLYLTINIVDRYLASKSVMRRELQAYTNEQVLITEKRILRELEWSLTVPTPYVFLARFIKAAVADQHMENMVYFLAELGIMNYATIIYCPSMLAASAVYTARCTLNKSPAWNDTLKLHTGFSETQLMDFAKLLVSFHLIAAENKLKVIYRKWKMNGSSN</sequence>
<dbReference type="SMART" id="SM00385">
    <property type="entry name" value="CYCLIN"/>
    <property type="match status" value="2"/>
</dbReference>
<evidence type="ECO:0000256" key="3">
    <source>
        <dbReference type="ARBA" id="ARBA00023127"/>
    </source>
</evidence>
<keyword evidence="2" id="KW-0132">Cell division</keyword>
<dbReference type="InterPro" id="IPR036915">
    <property type="entry name" value="Cyclin-like_sf"/>
</dbReference>